<organism evidence="1">
    <name type="scientific">Guillardia theta</name>
    <name type="common">Cryptophyte</name>
    <name type="synonym">Cryptomonas phi</name>
    <dbReference type="NCBI Taxonomy" id="55529"/>
    <lineage>
        <taxon>Eukaryota</taxon>
        <taxon>Cryptophyceae</taxon>
        <taxon>Pyrenomonadales</taxon>
        <taxon>Geminigeraceae</taxon>
        <taxon>Guillardia</taxon>
    </lineage>
</organism>
<dbReference type="EMBL" id="HBKN01001809">
    <property type="protein sequence ID" value="CAE2192254.1"/>
    <property type="molecule type" value="Transcribed_RNA"/>
</dbReference>
<sequence>MIERTMLYVETMNGLIPYVSSPQFTVRSVSQNSSVPCDDNTITISLQMDQNILKCSTDAELIISSLEVDLPAQPAIVSSSSYIANSGLWNSMTRSLTVSITESWTASQTLVFSVSTVNPHYPQSNVSQPMVTIKDYTAFPTALQSPDGIYPTSVAIPGIVLSNIVQSTSIPGAQNMLTVTLMSNLTISNKCGTILTISGLSGICPSSVIDLSGNGSSIFGGKAHWMNASNAVTMTISESMMANVIYQISFTVLNPSTPQPSPRILLQYFLYQPITQNMTKVMTSAGAALEITGNLKFNVATVTQTEAAAGSTNKITFTFQTNVPLYSMASLTISGLKSDHALESVQYQAPLNGEFNSQAGLLVLNISSSLSEGVNYTVSFNMVNPRQARLPQRVFIESGGVILPKVEMTPATGDLAPFVVLPPYFNTSSASQNVHNSSTKPGQLNSLSLSFSASVKLIANESVWFSVTNLHGVKLASQVADSVSGPSMDKFSKWIWNSTNSTLSFQLGQDLNAFEVLDFSLQLTNGVYGQDGQQLYLQVFSYGSGVFIPYTPLQSDPNLLLIESSVSFLEKSIGQSSWLPGATNTLSVTLKPEFPLKQGDSVTVHGLLGFQRNDGILTLLNAGPGFEPNATWSRSAGRVILTVAENSEISNTTEVSFDLQNPLYPHACLENIQISATSNVPYLKAPMSTGPDKSCPLYIVAAGFSNLSISSSSIVADTTNDVSIMFQTNMNIFAYSSTTISVQGLIGTATPSQDFIPVTVDPVSLGKDFAPQAELIEVGFAPSCTLSNQQVVLTNLNGNGTLKGANMYFTCQKQTPIQISAYDWASKCANLSSLPSCTLGQVEYVTVVDGGLGYLSGPFEVASGSQVSGLSGNCTVNTAGAITGIVIITKGQGFSPGDKIVCPGNNITRPAVFQYTTSNDTASVSAAKWNQDFGRLELNYLGEALEESMQYKFSVSLLNGIRPQAAQTASISIQSPVPFGTQTFQQKAMEILQFASVYTRASTAAPNTAESTQVLFKGMQCQQSSVYLISADVQCNTPISTLSLMMNGETTTVNNPLQSCSTYCTQYARVVDRKQYSYGSLNLDTAAFYGILNTTQASESMVDVCGNKERLKIIFTLEC</sequence>
<evidence type="ECO:0000313" key="2">
    <source>
        <dbReference type="EMBL" id="CAE2192248.1"/>
    </source>
</evidence>
<evidence type="ECO:0000313" key="5">
    <source>
        <dbReference type="EMBL" id="CAE2192253.1"/>
    </source>
</evidence>
<accession>A0A6U5VWA8</accession>
<dbReference type="EMBL" id="HBKN01001802">
    <property type="protein sequence ID" value="CAE2192247.1"/>
    <property type="molecule type" value="Transcribed_RNA"/>
</dbReference>
<evidence type="ECO:0000313" key="6">
    <source>
        <dbReference type="EMBL" id="CAE2192254.1"/>
    </source>
</evidence>
<evidence type="ECO:0000313" key="1">
    <source>
        <dbReference type="EMBL" id="CAE2192247.1"/>
    </source>
</evidence>
<evidence type="ECO:0000313" key="3">
    <source>
        <dbReference type="EMBL" id="CAE2192251.1"/>
    </source>
</evidence>
<proteinExistence type="predicted"/>
<evidence type="ECO:0008006" key="7">
    <source>
        <dbReference type="Google" id="ProtNLM"/>
    </source>
</evidence>
<reference evidence="1" key="1">
    <citation type="submission" date="2021-01" db="EMBL/GenBank/DDBJ databases">
        <authorList>
            <person name="Corre E."/>
            <person name="Pelletier E."/>
            <person name="Niang G."/>
            <person name="Scheremetjew M."/>
            <person name="Finn R."/>
            <person name="Kale V."/>
            <person name="Holt S."/>
            <person name="Cochrane G."/>
            <person name="Meng A."/>
            <person name="Brown T."/>
            <person name="Cohen L."/>
        </authorList>
    </citation>
    <scope>NUCLEOTIDE SEQUENCE</scope>
    <source>
        <strain evidence="1">CCMP 2712</strain>
    </source>
</reference>
<dbReference type="EMBL" id="HBKN01001803">
    <property type="protein sequence ID" value="CAE2192248.1"/>
    <property type="molecule type" value="Transcribed_RNA"/>
</dbReference>
<dbReference type="EMBL" id="HBKN01001808">
    <property type="protein sequence ID" value="CAE2192253.1"/>
    <property type="molecule type" value="Transcribed_RNA"/>
</dbReference>
<dbReference type="AlphaFoldDB" id="A0A6U5VWA8"/>
<dbReference type="EMBL" id="HBKN01001807">
    <property type="protein sequence ID" value="CAE2192252.1"/>
    <property type="molecule type" value="Transcribed_RNA"/>
</dbReference>
<evidence type="ECO:0000313" key="4">
    <source>
        <dbReference type="EMBL" id="CAE2192252.1"/>
    </source>
</evidence>
<protein>
    <recommendedName>
        <fullName evidence="7">IPT/TIG domain-containing protein</fullName>
    </recommendedName>
</protein>
<dbReference type="EMBL" id="HBKN01001806">
    <property type="protein sequence ID" value="CAE2192251.1"/>
    <property type="molecule type" value="Transcribed_RNA"/>
</dbReference>
<gene>
    <name evidence="1" type="ORF">GTHE00462_LOCUS1558</name>
    <name evidence="2" type="ORF">GTHE00462_LOCUS1559</name>
    <name evidence="3" type="ORF">GTHE00462_LOCUS1562</name>
    <name evidence="4" type="ORF">GTHE00462_LOCUS1563</name>
    <name evidence="5" type="ORF">GTHE00462_LOCUS1564</name>
    <name evidence="6" type="ORF">GTHE00462_LOCUS1565</name>
</gene>
<name>A0A6U5VWA8_GUITH</name>